<dbReference type="Gene3D" id="2.30.110.10">
    <property type="entry name" value="Electron Transport, Fmn-binding Protein, Chain A"/>
    <property type="match status" value="1"/>
</dbReference>
<reference evidence="3" key="1">
    <citation type="submission" date="2021-05" db="EMBL/GenBank/DDBJ databases">
        <authorList>
            <person name="Arsene-Ploetze F."/>
        </authorList>
    </citation>
    <scope>NUCLEOTIDE SEQUENCE</scope>
    <source>
        <strain evidence="3">DSM 42138</strain>
    </source>
</reference>
<gene>
    <name evidence="3" type="ORF">SCOCK_10347</name>
</gene>
<accession>A0A9W4GPT8</accession>
<keyword evidence="1" id="KW-0560">Oxidoreductase</keyword>
<evidence type="ECO:0000313" key="3">
    <source>
        <dbReference type="EMBL" id="CAG6390879.1"/>
    </source>
</evidence>
<name>A0A9W4GPT8_9ACTN</name>
<dbReference type="AlphaFoldDB" id="A0A9W4GPT8"/>
<dbReference type="EMBL" id="CAJSLV010000001">
    <property type="protein sequence ID" value="CAG6390879.1"/>
    <property type="molecule type" value="Genomic_DNA"/>
</dbReference>
<evidence type="ECO:0000259" key="2">
    <source>
        <dbReference type="Pfam" id="PF01243"/>
    </source>
</evidence>
<protein>
    <submittedName>
        <fullName evidence="3">PPOX class F420-dependent enzyme</fullName>
    </submittedName>
</protein>
<evidence type="ECO:0000256" key="1">
    <source>
        <dbReference type="ARBA" id="ARBA00023002"/>
    </source>
</evidence>
<dbReference type="InterPro" id="IPR052019">
    <property type="entry name" value="F420H2_bilvrd_red/Heme_oxyg"/>
</dbReference>
<dbReference type="GO" id="GO:0016627">
    <property type="term" value="F:oxidoreductase activity, acting on the CH-CH group of donors"/>
    <property type="evidence" value="ECO:0007669"/>
    <property type="project" value="TreeGrafter"/>
</dbReference>
<evidence type="ECO:0000313" key="4">
    <source>
        <dbReference type="Proteomes" id="UP001152519"/>
    </source>
</evidence>
<dbReference type="PANTHER" id="PTHR35176">
    <property type="entry name" value="HEME OXYGENASE HI_0854-RELATED"/>
    <property type="match status" value="1"/>
</dbReference>
<dbReference type="Pfam" id="PF01243">
    <property type="entry name" value="PNPOx_N"/>
    <property type="match status" value="1"/>
</dbReference>
<proteinExistence type="predicted"/>
<organism evidence="3 4">
    <name type="scientific">Actinacidiphila cocklensis</name>
    <dbReference type="NCBI Taxonomy" id="887465"/>
    <lineage>
        <taxon>Bacteria</taxon>
        <taxon>Bacillati</taxon>
        <taxon>Actinomycetota</taxon>
        <taxon>Actinomycetes</taxon>
        <taxon>Kitasatosporales</taxon>
        <taxon>Streptomycetaceae</taxon>
        <taxon>Actinacidiphila</taxon>
    </lineage>
</organism>
<keyword evidence="4" id="KW-1185">Reference proteome</keyword>
<dbReference type="GO" id="GO:0070967">
    <property type="term" value="F:coenzyme F420 binding"/>
    <property type="evidence" value="ECO:0007669"/>
    <property type="project" value="TreeGrafter"/>
</dbReference>
<dbReference type="NCBIfam" id="TIGR03618">
    <property type="entry name" value="Rv1155_F420"/>
    <property type="match status" value="1"/>
</dbReference>
<dbReference type="InterPro" id="IPR012349">
    <property type="entry name" value="Split_barrel_FMN-bd"/>
</dbReference>
<dbReference type="PANTHER" id="PTHR35176:SF6">
    <property type="entry name" value="HEME OXYGENASE HI_0854-RELATED"/>
    <property type="match status" value="1"/>
</dbReference>
<dbReference type="GO" id="GO:0005829">
    <property type="term" value="C:cytosol"/>
    <property type="evidence" value="ECO:0007669"/>
    <property type="project" value="TreeGrafter"/>
</dbReference>
<dbReference type="SUPFAM" id="SSF50475">
    <property type="entry name" value="FMN-binding split barrel"/>
    <property type="match status" value="1"/>
</dbReference>
<dbReference type="InterPro" id="IPR019920">
    <property type="entry name" value="F420-binding_dom_put"/>
</dbReference>
<comment type="caution">
    <text evidence="3">The sequence shown here is derived from an EMBL/GenBank/DDBJ whole genome shotgun (WGS) entry which is preliminary data.</text>
</comment>
<dbReference type="RefSeq" id="WP_251483988.1">
    <property type="nucleotide sequence ID" value="NZ_CAJSLV010000001.1"/>
</dbReference>
<dbReference type="Proteomes" id="UP001152519">
    <property type="component" value="Unassembled WGS sequence"/>
</dbReference>
<sequence>MPDSRPLDQRNHQVQQLPPGAAQLLAGPHTGVLTTVRRDGSPHLAPVRFSWDDDSGLVRVMTTESRAKIRNILAHPDLPVGICQTVQFRWITLEGRATVSSEPGRLAEGVRRYIRRYASPPPELPGLVVVEIAVERVMGIW</sequence>
<dbReference type="InterPro" id="IPR011576">
    <property type="entry name" value="Pyridox_Oxase_N"/>
</dbReference>
<feature type="domain" description="Pyridoxamine 5'-phosphate oxidase N-terminal" evidence="2">
    <location>
        <begin position="21"/>
        <end position="137"/>
    </location>
</feature>